<evidence type="ECO:0000256" key="3">
    <source>
        <dbReference type="ARBA" id="ARBA00022989"/>
    </source>
</evidence>
<dbReference type="PANTHER" id="PTHR31465">
    <property type="entry name" value="PROTEIN RTA1-RELATED"/>
    <property type="match status" value="1"/>
</dbReference>
<evidence type="ECO:0008006" key="8">
    <source>
        <dbReference type="Google" id="ProtNLM"/>
    </source>
</evidence>
<sequence length="313" mass="35738">MGRCSTFGTENFQFNYCPSPAAAIIFSLLFGLATIGHLVLAIRYRKKFCWIIIMAGAWETIGLILRVLSTYNPTMQAYSYPSQVLILLAPLWVNAYDYVLLGRMVWYFLDDHRVAKIKARRLALIFVLCDICAFIIQVIGALQTQSKDRQTIENGLHIYMGGIGIQQFFICCFACLGVVFWRKATAGRAIPRPTDWRKMYYVLNGTLVLISIRIIYRLCEFSRGGNTNITTHEAYYYVLDALPTFLALVLLWFAHPGTVLVGPDSEFPEDERSCWWYCCCCGCCRQRKRKNRVPNNDVEMDGELINNAAKFSG</sequence>
<dbReference type="Proteomes" id="UP000076632">
    <property type="component" value="Unassembled WGS sequence"/>
</dbReference>
<evidence type="ECO:0000256" key="2">
    <source>
        <dbReference type="ARBA" id="ARBA00022692"/>
    </source>
</evidence>
<proteinExistence type="predicted"/>
<evidence type="ECO:0000256" key="5">
    <source>
        <dbReference type="SAM" id="Phobius"/>
    </source>
</evidence>
<evidence type="ECO:0000256" key="1">
    <source>
        <dbReference type="ARBA" id="ARBA00004141"/>
    </source>
</evidence>
<dbReference type="RefSeq" id="XP_018191804.1">
    <property type="nucleotide sequence ID" value="XM_018334014.1"/>
</dbReference>
<name>A0A165JHJ9_XYLHT</name>
<feature type="transmembrane region" description="Helical" evidence="5">
    <location>
        <begin position="122"/>
        <end position="144"/>
    </location>
</feature>
<protein>
    <recommendedName>
        <fullName evidence="8">RTA1 domain protein</fullName>
    </recommendedName>
</protein>
<keyword evidence="3 5" id="KW-1133">Transmembrane helix</keyword>
<dbReference type="GO" id="GO:0016020">
    <property type="term" value="C:membrane"/>
    <property type="evidence" value="ECO:0007669"/>
    <property type="project" value="UniProtKB-SubCell"/>
</dbReference>
<organism evidence="6 7">
    <name type="scientific">Xylona heveae (strain CBS 132557 / TC161)</name>
    <dbReference type="NCBI Taxonomy" id="1328760"/>
    <lineage>
        <taxon>Eukaryota</taxon>
        <taxon>Fungi</taxon>
        <taxon>Dikarya</taxon>
        <taxon>Ascomycota</taxon>
        <taxon>Pezizomycotina</taxon>
        <taxon>Xylonomycetes</taxon>
        <taxon>Xylonales</taxon>
        <taxon>Xylonaceae</taxon>
        <taxon>Xylona</taxon>
    </lineage>
</organism>
<dbReference type="InParanoid" id="A0A165JHJ9"/>
<reference evidence="6 7" key="1">
    <citation type="journal article" date="2016" name="Fungal Biol.">
        <title>The genome of Xylona heveae provides a window into fungal endophytism.</title>
        <authorList>
            <person name="Gazis R."/>
            <person name="Kuo A."/>
            <person name="Riley R."/>
            <person name="LaButti K."/>
            <person name="Lipzen A."/>
            <person name="Lin J."/>
            <person name="Amirebrahimi M."/>
            <person name="Hesse C.N."/>
            <person name="Spatafora J.W."/>
            <person name="Henrissat B."/>
            <person name="Hainaut M."/>
            <person name="Grigoriev I.V."/>
            <person name="Hibbett D.S."/>
        </authorList>
    </citation>
    <scope>NUCLEOTIDE SEQUENCE [LARGE SCALE GENOMIC DNA]</scope>
    <source>
        <strain evidence="6 7">TC161</strain>
    </source>
</reference>
<keyword evidence="4 5" id="KW-0472">Membrane</keyword>
<feature type="transmembrane region" description="Helical" evidence="5">
    <location>
        <begin position="48"/>
        <end position="68"/>
    </location>
</feature>
<evidence type="ECO:0000313" key="6">
    <source>
        <dbReference type="EMBL" id="KZF26249.1"/>
    </source>
</evidence>
<dbReference type="STRING" id="1328760.A0A165JHJ9"/>
<feature type="transmembrane region" description="Helical" evidence="5">
    <location>
        <begin position="80"/>
        <end position="101"/>
    </location>
</feature>
<dbReference type="OrthoDB" id="3358017at2759"/>
<evidence type="ECO:0000313" key="7">
    <source>
        <dbReference type="Proteomes" id="UP000076632"/>
    </source>
</evidence>
<gene>
    <name evidence="6" type="ORF">L228DRAFT_257721</name>
</gene>
<dbReference type="OMA" id="WECLGLI"/>
<feature type="transmembrane region" description="Helical" evidence="5">
    <location>
        <begin position="199"/>
        <end position="216"/>
    </location>
</feature>
<feature type="transmembrane region" description="Helical" evidence="5">
    <location>
        <begin position="236"/>
        <end position="254"/>
    </location>
</feature>
<dbReference type="AlphaFoldDB" id="A0A165JHJ9"/>
<feature type="transmembrane region" description="Helical" evidence="5">
    <location>
        <begin position="20"/>
        <end position="41"/>
    </location>
</feature>
<feature type="transmembrane region" description="Helical" evidence="5">
    <location>
        <begin position="156"/>
        <end position="179"/>
    </location>
</feature>
<comment type="subcellular location">
    <subcellularLocation>
        <location evidence="1">Membrane</location>
        <topology evidence="1">Multi-pass membrane protein</topology>
    </subcellularLocation>
</comment>
<dbReference type="Pfam" id="PF04479">
    <property type="entry name" value="RTA1"/>
    <property type="match status" value="1"/>
</dbReference>
<dbReference type="PANTHER" id="PTHR31465:SF15">
    <property type="entry name" value="LIPID TRANSPORTER ATNI-RELATED"/>
    <property type="match status" value="1"/>
</dbReference>
<dbReference type="EMBL" id="KV407454">
    <property type="protein sequence ID" value="KZF26249.1"/>
    <property type="molecule type" value="Genomic_DNA"/>
</dbReference>
<keyword evidence="2 5" id="KW-0812">Transmembrane</keyword>
<accession>A0A165JHJ9</accession>
<dbReference type="InterPro" id="IPR007568">
    <property type="entry name" value="RTA1"/>
</dbReference>
<evidence type="ECO:0000256" key="4">
    <source>
        <dbReference type="ARBA" id="ARBA00023136"/>
    </source>
</evidence>
<keyword evidence="7" id="KW-1185">Reference proteome</keyword>
<dbReference type="GeneID" id="28899151"/>